<keyword evidence="6 7" id="KW-0687">Ribonucleoprotein</keyword>
<dbReference type="InterPro" id="IPR036796">
    <property type="entry name" value="Ribosomal_uL11_N_sf"/>
</dbReference>
<dbReference type="PANTHER" id="PTHR11661">
    <property type="entry name" value="60S RIBOSOMAL PROTEIN L12"/>
    <property type="match status" value="1"/>
</dbReference>
<comment type="subunit">
    <text evidence="7">Part of the ribosomal stalk of the 50S ribosomal subunit. Interacts with L10 and the large rRNA to form the base of the stalk. L10 forms an elongated spine to which L12 dimers bind in a sequential fashion forming a multimeric L10(L12)X complex.</text>
</comment>
<evidence type="ECO:0000256" key="7">
    <source>
        <dbReference type="HAMAP-Rule" id="MF_00736"/>
    </source>
</evidence>
<dbReference type="Proteomes" id="UP000682811">
    <property type="component" value="Unassembled WGS sequence"/>
</dbReference>
<dbReference type="SUPFAM" id="SSF46906">
    <property type="entry name" value="Ribosomal protein L11, C-terminal domain"/>
    <property type="match status" value="1"/>
</dbReference>
<dbReference type="Pfam" id="PF00298">
    <property type="entry name" value="Ribosomal_L11"/>
    <property type="match status" value="1"/>
</dbReference>
<evidence type="ECO:0000256" key="5">
    <source>
        <dbReference type="ARBA" id="ARBA00022980"/>
    </source>
</evidence>
<dbReference type="InterPro" id="IPR020784">
    <property type="entry name" value="Ribosomal_uL11_N"/>
</dbReference>
<keyword evidence="5 7" id="KW-0689">Ribosomal protein</keyword>
<dbReference type="HAMAP" id="MF_00736">
    <property type="entry name" value="Ribosomal_uL11"/>
    <property type="match status" value="1"/>
</dbReference>
<reference evidence="12 13" key="1">
    <citation type="submission" date="2021-03" db="EMBL/GenBank/DDBJ databases">
        <title>Antimicrobial resistance genes in bacteria isolated from Japanese honey, and their potential for conferring macrolide and lincosamide resistance in the American foulbrood pathogen Paenibacillus larvae.</title>
        <authorList>
            <person name="Okamoto M."/>
            <person name="Kumagai M."/>
            <person name="Kanamori H."/>
            <person name="Takamatsu D."/>
        </authorList>
    </citation>
    <scope>NUCLEOTIDE SEQUENCE [LARGE SCALE GENOMIC DNA]</scope>
    <source>
        <strain evidence="12 13">J34TS1</strain>
    </source>
</reference>
<comment type="function">
    <text evidence="7 9">Forms part of the ribosomal stalk which helps the ribosome interact with GTP-bound translation factors.</text>
</comment>
<feature type="domain" description="Large ribosomal subunit protein uL11 N-terminal" evidence="11">
    <location>
        <begin position="11"/>
        <end position="67"/>
    </location>
</feature>
<proteinExistence type="inferred from homology"/>
<evidence type="ECO:0000313" key="13">
    <source>
        <dbReference type="Proteomes" id="UP000682811"/>
    </source>
</evidence>
<dbReference type="GO" id="GO:0022625">
    <property type="term" value="C:cytosolic large ribosomal subunit"/>
    <property type="evidence" value="ECO:0007669"/>
    <property type="project" value="TreeGrafter"/>
</dbReference>
<dbReference type="CDD" id="cd00349">
    <property type="entry name" value="Ribosomal_L11"/>
    <property type="match status" value="1"/>
</dbReference>
<dbReference type="InterPro" id="IPR036769">
    <property type="entry name" value="Ribosomal_uL11_C_sf"/>
</dbReference>
<dbReference type="EMBL" id="BORT01000006">
    <property type="protein sequence ID" value="GIO46990.1"/>
    <property type="molecule type" value="Genomic_DNA"/>
</dbReference>
<dbReference type="NCBIfam" id="TIGR01632">
    <property type="entry name" value="L11_bact"/>
    <property type="match status" value="1"/>
</dbReference>
<sequence length="142" mass="15436">MAKNKEVKRIVKLELEAGKANPARVGKDLAPTGINLLQFCTQYNEMTKGKPGLVIPAEIKVYEDRSFEILLKTPPASFLLKKFAGVDKGAAKPGRMVVGSITQEQLRQIAEIKLPDLNTTSLESAMKIIAGTAKNMGIRIDG</sequence>
<gene>
    <name evidence="12" type="primary">rplK_1</name>
    <name evidence="7" type="synonym">rplK</name>
    <name evidence="12" type="ORF">J34TS1_17550</name>
</gene>
<dbReference type="InterPro" id="IPR006519">
    <property type="entry name" value="Ribosomal_uL11_bac-typ"/>
</dbReference>
<accession>A0A920CQ61</accession>
<evidence type="ECO:0000256" key="8">
    <source>
        <dbReference type="RuleBase" id="RU003978"/>
    </source>
</evidence>
<evidence type="ECO:0000256" key="6">
    <source>
        <dbReference type="ARBA" id="ARBA00023274"/>
    </source>
</evidence>
<dbReference type="PANTHER" id="PTHR11661:SF1">
    <property type="entry name" value="LARGE RIBOSOMAL SUBUNIT PROTEIN UL11M"/>
    <property type="match status" value="1"/>
</dbReference>
<keyword evidence="13" id="KW-1185">Reference proteome</keyword>
<evidence type="ECO:0000256" key="9">
    <source>
        <dbReference type="RuleBase" id="RU003979"/>
    </source>
</evidence>
<comment type="caution">
    <text evidence="12">The sequence shown here is derived from an EMBL/GenBank/DDBJ whole genome shotgun (WGS) entry which is preliminary data.</text>
</comment>
<dbReference type="InterPro" id="IPR000911">
    <property type="entry name" value="Ribosomal_uL11"/>
</dbReference>
<comment type="PTM">
    <text evidence="7 9">One or more lysine residues are methylated.</text>
</comment>
<dbReference type="AlphaFoldDB" id="A0A920CQ61"/>
<dbReference type="GO" id="GO:0006412">
    <property type="term" value="P:translation"/>
    <property type="evidence" value="ECO:0007669"/>
    <property type="project" value="UniProtKB-UniRule"/>
</dbReference>
<dbReference type="SMART" id="SM00649">
    <property type="entry name" value="RL11"/>
    <property type="match status" value="1"/>
</dbReference>
<dbReference type="InterPro" id="IPR020785">
    <property type="entry name" value="Ribosomal_uL11_CS"/>
</dbReference>
<organism evidence="12 13">
    <name type="scientific">Paenibacillus azoreducens</name>
    <dbReference type="NCBI Taxonomy" id="116718"/>
    <lineage>
        <taxon>Bacteria</taxon>
        <taxon>Bacillati</taxon>
        <taxon>Bacillota</taxon>
        <taxon>Bacilli</taxon>
        <taxon>Bacillales</taxon>
        <taxon>Paenibacillaceae</taxon>
        <taxon>Paenibacillus</taxon>
    </lineage>
</organism>
<dbReference type="SUPFAM" id="SSF54747">
    <property type="entry name" value="Ribosomal L11/L12e N-terminal domain"/>
    <property type="match status" value="1"/>
</dbReference>
<dbReference type="Pfam" id="PF03946">
    <property type="entry name" value="Ribosomal_L11_N"/>
    <property type="match status" value="1"/>
</dbReference>
<evidence type="ECO:0000259" key="11">
    <source>
        <dbReference type="Pfam" id="PF03946"/>
    </source>
</evidence>
<evidence type="ECO:0000259" key="10">
    <source>
        <dbReference type="Pfam" id="PF00298"/>
    </source>
</evidence>
<name>A0A920CQ61_9BACL</name>
<dbReference type="InterPro" id="IPR020783">
    <property type="entry name" value="Ribosomal_uL11_C"/>
</dbReference>
<feature type="domain" description="Large ribosomal subunit protein uL11 C-terminal" evidence="10">
    <location>
        <begin position="72"/>
        <end position="140"/>
    </location>
</feature>
<dbReference type="GO" id="GO:0070180">
    <property type="term" value="F:large ribosomal subunit rRNA binding"/>
    <property type="evidence" value="ECO:0007669"/>
    <property type="project" value="UniProtKB-UniRule"/>
</dbReference>
<evidence type="ECO:0000256" key="3">
    <source>
        <dbReference type="ARBA" id="ARBA00022730"/>
    </source>
</evidence>
<dbReference type="RefSeq" id="WP_212977930.1">
    <property type="nucleotide sequence ID" value="NZ_AP025343.1"/>
</dbReference>
<evidence type="ECO:0000256" key="2">
    <source>
        <dbReference type="ARBA" id="ARBA00022481"/>
    </source>
</evidence>
<dbReference type="Gene3D" id="1.10.10.250">
    <property type="entry name" value="Ribosomal protein L11, C-terminal domain"/>
    <property type="match status" value="1"/>
</dbReference>
<keyword evidence="4 7" id="KW-0694">RNA-binding</keyword>
<dbReference type="Gene3D" id="3.30.1550.10">
    <property type="entry name" value="Ribosomal protein L11/L12, N-terminal domain"/>
    <property type="match status" value="1"/>
</dbReference>
<keyword evidence="3 7" id="KW-0699">rRNA-binding</keyword>
<comment type="similarity">
    <text evidence="1 7 8">Belongs to the universal ribosomal protein uL11 family.</text>
</comment>
<keyword evidence="2 7" id="KW-0488">Methylation</keyword>
<evidence type="ECO:0000313" key="12">
    <source>
        <dbReference type="EMBL" id="GIO46990.1"/>
    </source>
</evidence>
<dbReference type="PROSITE" id="PS00359">
    <property type="entry name" value="RIBOSOMAL_L11"/>
    <property type="match status" value="1"/>
</dbReference>
<dbReference type="FunFam" id="1.10.10.250:FF:000001">
    <property type="entry name" value="50S ribosomal protein L11"/>
    <property type="match status" value="1"/>
</dbReference>
<protein>
    <recommendedName>
        <fullName evidence="7">Large ribosomal subunit protein uL11</fullName>
    </recommendedName>
</protein>
<evidence type="ECO:0000256" key="4">
    <source>
        <dbReference type="ARBA" id="ARBA00022884"/>
    </source>
</evidence>
<dbReference type="GO" id="GO:0003735">
    <property type="term" value="F:structural constituent of ribosome"/>
    <property type="evidence" value="ECO:0007669"/>
    <property type="project" value="InterPro"/>
</dbReference>
<evidence type="ECO:0000256" key="1">
    <source>
        <dbReference type="ARBA" id="ARBA00010537"/>
    </source>
</evidence>